<feature type="region of interest" description="Disordered" evidence="1">
    <location>
        <begin position="466"/>
        <end position="485"/>
    </location>
</feature>
<feature type="region of interest" description="Disordered" evidence="1">
    <location>
        <begin position="66"/>
        <end position="85"/>
    </location>
</feature>
<name>A0A6J6ETU5_9ZZZZ</name>
<dbReference type="EMBL" id="CAEZTO010000040">
    <property type="protein sequence ID" value="CAB4578294.1"/>
    <property type="molecule type" value="Genomic_DNA"/>
</dbReference>
<feature type="compositionally biased region" description="Polar residues" evidence="1">
    <location>
        <begin position="473"/>
        <end position="485"/>
    </location>
</feature>
<gene>
    <name evidence="2" type="ORF">UFOPK1693_01147</name>
</gene>
<accession>A0A6J6ETU5</accession>
<sequence length="587" mass="64235">MLLSVVLSLSLVAAPSFASVKAGAKCTKAGATATAAGKKFTCIKSGKRLVWNKGVTIKAASKPGQAPTKVLPAVPSTDVPRQPEQKAEVKNILALDPRVSPRAELTALTLCRTPDQTPDFARNGVTINRNGFPRPPESAYGKKSGRILVIPMVFNDLPFTAQKNPSRPSAKVDLEALQQVIPYVKDSFKKVSAGRFEIQIDILPQPEWWVFNQNNPLLSGWGINNFPKVMDLVETQKSAFKFDSYDTYVFITGLGAPGQAGLGAAQAAFREPNKNGKDGFFNAVLMAGTWENSGIWVHELGHSMYAFEDLYLFDQTTDPGKALGMDVPMKWDLMANADRLELLGWNKLMMGWLEDSEVRCISDQKTSIHYLSSIDTSNENKLLTINLAPGVTLAAEARSWTSSNNGLLLYIINTNTSHGAGPVLAEKSLMSKGEAKSLLGWRVSVLETDADGVLLEAVKTDIDKFVPPAPRPQQGNPIPPSSSIKVTKSEVVPNGYLKARATFEVQGHKSYRVYVTATDDYQKVYFESGYLNDDRTSLAVDITGLVCSKPLRTMMEFYTEKDGKGERLAMANFELKNLSCEDPARKP</sequence>
<evidence type="ECO:0000256" key="1">
    <source>
        <dbReference type="SAM" id="MobiDB-lite"/>
    </source>
</evidence>
<evidence type="ECO:0000313" key="2">
    <source>
        <dbReference type="EMBL" id="CAB4578294.1"/>
    </source>
</evidence>
<reference evidence="2" key="1">
    <citation type="submission" date="2020-05" db="EMBL/GenBank/DDBJ databases">
        <authorList>
            <person name="Chiriac C."/>
            <person name="Salcher M."/>
            <person name="Ghai R."/>
            <person name="Kavagutti S V."/>
        </authorList>
    </citation>
    <scope>NUCLEOTIDE SEQUENCE</scope>
</reference>
<protein>
    <submittedName>
        <fullName evidence="2">Unannotated protein</fullName>
    </submittedName>
</protein>
<organism evidence="2">
    <name type="scientific">freshwater metagenome</name>
    <dbReference type="NCBI Taxonomy" id="449393"/>
    <lineage>
        <taxon>unclassified sequences</taxon>
        <taxon>metagenomes</taxon>
        <taxon>ecological metagenomes</taxon>
    </lineage>
</organism>
<dbReference type="AlphaFoldDB" id="A0A6J6ETU5"/>
<proteinExistence type="predicted"/>